<keyword evidence="2" id="KW-1133">Transmembrane helix</keyword>
<evidence type="ECO:0000256" key="2">
    <source>
        <dbReference type="SAM" id="Phobius"/>
    </source>
</evidence>
<accession>A0A1G9BXQ2</accession>
<keyword evidence="2" id="KW-0472">Membrane</keyword>
<keyword evidence="2" id="KW-0812">Transmembrane</keyword>
<name>A0A1G9BXQ2_9RHOB</name>
<dbReference type="Proteomes" id="UP000199555">
    <property type="component" value="Unassembled WGS sequence"/>
</dbReference>
<proteinExistence type="predicted"/>
<keyword evidence="4" id="KW-1185">Reference proteome</keyword>
<dbReference type="RefSeq" id="WP_090751415.1">
    <property type="nucleotide sequence ID" value="NZ_FNGE01000001.1"/>
</dbReference>
<dbReference type="EMBL" id="FNGE01000001">
    <property type="protein sequence ID" value="SDK44242.1"/>
    <property type="molecule type" value="Genomic_DNA"/>
</dbReference>
<feature type="compositionally biased region" description="Low complexity" evidence="1">
    <location>
        <begin position="50"/>
        <end position="67"/>
    </location>
</feature>
<evidence type="ECO:0000256" key="1">
    <source>
        <dbReference type="SAM" id="MobiDB-lite"/>
    </source>
</evidence>
<feature type="transmembrane region" description="Helical" evidence="2">
    <location>
        <begin position="15"/>
        <end position="34"/>
    </location>
</feature>
<feature type="region of interest" description="Disordered" evidence="1">
    <location>
        <begin position="39"/>
        <end position="67"/>
    </location>
</feature>
<protein>
    <submittedName>
        <fullName evidence="3">Uncharacterized protein</fullName>
    </submittedName>
</protein>
<evidence type="ECO:0000313" key="3">
    <source>
        <dbReference type="EMBL" id="SDK44242.1"/>
    </source>
</evidence>
<dbReference type="OrthoDB" id="7870876at2"/>
<sequence>MAPEPKPSRGMPRSLLYALIPGGFILMVVLMLVFGRAEQEEAGPPGQVETTAPATGTAAERAAQPSQ</sequence>
<reference evidence="4" key="1">
    <citation type="submission" date="2016-10" db="EMBL/GenBank/DDBJ databases">
        <authorList>
            <person name="Varghese N."/>
            <person name="Submissions S."/>
        </authorList>
    </citation>
    <scope>NUCLEOTIDE SEQUENCE [LARGE SCALE GENOMIC DNA]</scope>
    <source>
        <strain evidence="4">CGMCC 1.7655</strain>
    </source>
</reference>
<evidence type="ECO:0000313" key="4">
    <source>
        <dbReference type="Proteomes" id="UP000199555"/>
    </source>
</evidence>
<organism evidence="3 4">
    <name type="scientific">Paracoccus chinensis</name>
    <dbReference type="NCBI Taxonomy" id="525640"/>
    <lineage>
        <taxon>Bacteria</taxon>
        <taxon>Pseudomonadati</taxon>
        <taxon>Pseudomonadota</taxon>
        <taxon>Alphaproteobacteria</taxon>
        <taxon>Rhodobacterales</taxon>
        <taxon>Paracoccaceae</taxon>
        <taxon>Paracoccus</taxon>
    </lineage>
</organism>
<dbReference type="AlphaFoldDB" id="A0A1G9BXQ2"/>
<gene>
    <name evidence="3" type="ORF">SAMN04487971_10119</name>
</gene>